<evidence type="ECO:0000313" key="2">
    <source>
        <dbReference type="Proteomes" id="UP001328107"/>
    </source>
</evidence>
<protein>
    <submittedName>
        <fullName evidence="1">Uncharacterized protein</fullName>
    </submittedName>
</protein>
<sequence length="67" mass="7606">MPQMHQMRPKIMWRVMSTAMIRIATGGFSVRISFCPFCAAYRLLQKLSTDPTIANAPETIRKMGIFG</sequence>
<comment type="caution">
    <text evidence="1">The sequence shown here is derived from an EMBL/GenBank/DDBJ whole genome shotgun (WGS) entry which is preliminary data.</text>
</comment>
<reference evidence="2" key="1">
    <citation type="submission" date="2022-10" db="EMBL/GenBank/DDBJ databases">
        <title>Genome assembly of Pristionchus species.</title>
        <authorList>
            <person name="Yoshida K."/>
            <person name="Sommer R.J."/>
        </authorList>
    </citation>
    <scope>NUCLEOTIDE SEQUENCE [LARGE SCALE GENOMIC DNA]</scope>
    <source>
        <strain evidence="2">RS5460</strain>
    </source>
</reference>
<dbReference type="EMBL" id="BTRK01000001">
    <property type="protein sequence ID" value="GMR34109.1"/>
    <property type="molecule type" value="Genomic_DNA"/>
</dbReference>
<name>A0AAN4Z6N6_9BILA</name>
<evidence type="ECO:0000313" key="1">
    <source>
        <dbReference type="EMBL" id="GMR34109.1"/>
    </source>
</evidence>
<keyword evidence="2" id="KW-1185">Reference proteome</keyword>
<gene>
    <name evidence="1" type="ORF">PMAYCL1PPCAC_04304</name>
</gene>
<dbReference type="Proteomes" id="UP001328107">
    <property type="component" value="Unassembled WGS sequence"/>
</dbReference>
<proteinExistence type="predicted"/>
<dbReference type="AlphaFoldDB" id="A0AAN4Z6N6"/>
<accession>A0AAN4Z6N6</accession>
<organism evidence="1 2">
    <name type="scientific">Pristionchus mayeri</name>
    <dbReference type="NCBI Taxonomy" id="1317129"/>
    <lineage>
        <taxon>Eukaryota</taxon>
        <taxon>Metazoa</taxon>
        <taxon>Ecdysozoa</taxon>
        <taxon>Nematoda</taxon>
        <taxon>Chromadorea</taxon>
        <taxon>Rhabditida</taxon>
        <taxon>Rhabditina</taxon>
        <taxon>Diplogasteromorpha</taxon>
        <taxon>Diplogasteroidea</taxon>
        <taxon>Neodiplogasteridae</taxon>
        <taxon>Pristionchus</taxon>
    </lineage>
</organism>